<protein>
    <recommendedName>
        <fullName evidence="2">DNA polymerase epsilon subunit B N-terminal domain-containing protein</fullName>
    </recommendedName>
</protein>
<accession>A0A5N3XKY7</accession>
<keyword evidence="1" id="KW-0812">Transmembrane</keyword>
<dbReference type="InterPro" id="IPR024639">
    <property type="entry name" value="DNA_pol_e_bsu_N"/>
</dbReference>
<dbReference type="AlphaFoldDB" id="A0A5N3XKY7"/>
<sequence>MAHDGILLENIPQWLRAPSLETGSGLCCSLLLPVIILGLLITDYFKEKQPLSSNMIERSVVEAAVQECSQSVDETMYVDKFQFFPVQKCY</sequence>
<organism evidence="3 4">
    <name type="scientific">Muntiacus reevesi</name>
    <name type="common">Reeves' muntjac</name>
    <name type="synonym">Cervus reevesi</name>
    <dbReference type="NCBI Taxonomy" id="9886"/>
    <lineage>
        <taxon>Eukaryota</taxon>
        <taxon>Metazoa</taxon>
        <taxon>Chordata</taxon>
        <taxon>Craniata</taxon>
        <taxon>Vertebrata</taxon>
        <taxon>Euteleostomi</taxon>
        <taxon>Mammalia</taxon>
        <taxon>Eutheria</taxon>
        <taxon>Laurasiatheria</taxon>
        <taxon>Artiodactyla</taxon>
        <taxon>Ruminantia</taxon>
        <taxon>Pecora</taxon>
        <taxon>Cervidae</taxon>
        <taxon>Muntiacinae</taxon>
        <taxon>Muntiacus</taxon>
    </lineage>
</organism>
<dbReference type="Proteomes" id="UP000326062">
    <property type="component" value="Chromosome 8"/>
</dbReference>
<reference evidence="3 4" key="1">
    <citation type="submission" date="2019-06" db="EMBL/GenBank/DDBJ databases">
        <title>Discovery of a novel chromosome fission-fusion reversal in muntjac.</title>
        <authorList>
            <person name="Mudd A.B."/>
            <person name="Bredeson J.V."/>
            <person name="Baum R."/>
            <person name="Hockemeyer D."/>
            <person name="Rokhsar D.S."/>
        </authorList>
    </citation>
    <scope>NUCLEOTIDE SEQUENCE [LARGE SCALE GENOMIC DNA]</scope>
    <source>
        <strain evidence="3">UCam_UCB_Mr</strain>
        <tissue evidence="3">Fibroblast cell line</tissue>
    </source>
</reference>
<dbReference type="Gene3D" id="1.10.8.60">
    <property type="match status" value="1"/>
</dbReference>
<gene>
    <name evidence="3" type="ORF">FD755_013266</name>
</gene>
<evidence type="ECO:0000259" key="2">
    <source>
        <dbReference type="Pfam" id="PF12213"/>
    </source>
</evidence>
<proteinExistence type="predicted"/>
<feature type="transmembrane region" description="Helical" evidence="1">
    <location>
        <begin position="23"/>
        <end position="45"/>
    </location>
</feature>
<keyword evidence="4" id="KW-1185">Reference proteome</keyword>
<evidence type="ECO:0000256" key="1">
    <source>
        <dbReference type="SAM" id="Phobius"/>
    </source>
</evidence>
<name>A0A5N3XKY7_MUNRE</name>
<keyword evidence="1" id="KW-0472">Membrane</keyword>
<dbReference type="EMBL" id="VCEB01000007">
    <property type="protein sequence ID" value="KAB0374774.1"/>
    <property type="molecule type" value="Genomic_DNA"/>
</dbReference>
<comment type="caution">
    <text evidence="3">The sequence shown here is derived from an EMBL/GenBank/DDBJ whole genome shotgun (WGS) entry which is preliminary data.</text>
</comment>
<feature type="domain" description="DNA polymerase epsilon subunit B N-terminal" evidence="2">
    <location>
        <begin position="47"/>
        <end position="68"/>
    </location>
</feature>
<keyword evidence="1" id="KW-1133">Transmembrane helix</keyword>
<evidence type="ECO:0000313" key="3">
    <source>
        <dbReference type="EMBL" id="KAB0374774.1"/>
    </source>
</evidence>
<evidence type="ECO:0000313" key="4">
    <source>
        <dbReference type="Proteomes" id="UP000326062"/>
    </source>
</evidence>
<dbReference type="Pfam" id="PF12213">
    <property type="entry name" value="Dpoe2NT"/>
    <property type="match status" value="1"/>
</dbReference>